<dbReference type="Gene3D" id="1.10.1740.10">
    <property type="match status" value="1"/>
</dbReference>
<dbReference type="RefSeq" id="WP_074237355.1">
    <property type="nucleotide sequence ID" value="NZ_FSRA01000001.1"/>
</dbReference>
<sequence length="178" mass="20927">MQNIVLAIGNGDKHSFKEFFEDYFPILCAFSFKYIKDEEQCKDIAQEALLTYWEKRADFDSIYKVKSFVYMVARNRCLNIIKRMQVGASYLQEAKNELEFFFEENIIEQETFLMVRKAIEALPPQMRTVISYSMEGLKKPQIAAEMGIAEGTVHSLKKTAYKKLREQLQGHFYLLLLY</sequence>
<proteinExistence type="inferred from homology"/>
<dbReference type="InterPro" id="IPR013325">
    <property type="entry name" value="RNA_pol_sigma_r2"/>
</dbReference>
<evidence type="ECO:0000313" key="8">
    <source>
        <dbReference type="Proteomes" id="UP000185003"/>
    </source>
</evidence>
<dbReference type="GO" id="GO:0006352">
    <property type="term" value="P:DNA-templated transcription initiation"/>
    <property type="evidence" value="ECO:0007669"/>
    <property type="project" value="InterPro"/>
</dbReference>
<dbReference type="PANTHER" id="PTHR43133:SF46">
    <property type="entry name" value="RNA POLYMERASE SIGMA-70 FACTOR ECF SUBFAMILY"/>
    <property type="match status" value="1"/>
</dbReference>
<dbReference type="Gene3D" id="1.10.10.10">
    <property type="entry name" value="Winged helix-like DNA-binding domain superfamily/Winged helix DNA-binding domain"/>
    <property type="match status" value="1"/>
</dbReference>
<name>A0A1N6D476_9BACT</name>
<dbReference type="SUPFAM" id="SSF88659">
    <property type="entry name" value="Sigma3 and sigma4 domains of RNA polymerase sigma factors"/>
    <property type="match status" value="1"/>
</dbReference>
<evidence type="ECO:0000259" key="5">
    <source>
        <dbReference type="Pfam" id="PF04542"/>
    </source>
</evidence>
<dbReference type="STRING" id="536979.SAMN04488055_0243"/>
<dbReference type="InterPro" id="IPR007627">
    <property type="entry name" value="RNA_pol_sigma70_r2"/>
</dbReference>
<dbReference type="CDD" id="cd06171">
    <property type="entry name" value="Sigma70_r4"/>
    <property type="match status" value="1"/>
</dbReference>
<reference evidence="8" key="1">
    <citation type="submission" date="2016-11" db="EMBL/GenBank/DDBJ databases">
        <authorList>
            <person name="Varghese N."/>
            <person name="Submissions S."/>
        </authorList>
    </citation>
    <scope>NUCLEOTIDE SEQUENCE [LARGE SCALE GENOMIC DNA]</scope>
    <source>
        <strain evidence="8">DSM 24787</strain>
    </source>
</reference>
<dbReference type="GO" id="GO:0016987">
    <property type="term" value="F:sigma factor activity"/>
    <property type="evidence" value="ECO:0007669"/>
    <property type="project" value="UniProtKB-KW"/>
</dbReference>
<keyword evidence="2" id="KW-0805">Transcription regulation</keyword>
<dbReference type="InterPro" id="IPR013249">
    <property type="entry name" value="RNA_pol_sigma70_r4_t2"/>
</dbReference>
<dbReference type="InterPro" id="IPR039425">
    <property type="entry name" value="RNA_pol_sigma-70-like"/>
</dbReference>
<dbReference type="Pfam" id="PF04542">
    <property type="entry name" value="Sigma70_r2"/>
    <property type="match status" value="1"/>
</dbReference>
<evidence type="ECO:0000259" key="6">
    <source>
        <dbReference type="Pfam" id="PF08281"/>
    </source>
</evidence>
<comment type="similarity">
    <text evidence="1">Belongs to the sigma-70 factor family. ECF subfamily.</text>
</comment>
<evidence type="ECO:0000256" key="2">
    <source>
        <dbReference type="ARBA" id="ARBA00023015"/>
    </source>
</evidence>
<keyword evidence="4" id="KW-0804">Transcription</keyword>
<keyword evidence="8" id="KW-1185">Reference proteome</keyword>
<dbReference type="PANTHER" id="PTHR43133">
    <property type="entry name" value="RNA POLYMERASE ECF-TYPE SIGMA FACTO"/>
    <property type="match status" value="1"/>
</dbReference>
<dbReference type="NCBIfam" id="TIGR02937">
    <property type="entry name" value="sigma70-ECF"/>
    <property type="match status" value="1"/>
</dbReference>
<dbReference type="SUPFAM" id="SSF88946">
    <property type="entry name" value="Sigma2 domain of RNA polymerase sigma factors"/>
    <property type="match status" value="1"/>
</dbReference>
<gene>
    <name evidence="7" type="ORF">SAMN04488055_0243</name>
</gene>
<dbReference type="OrthoDB" id="656273at2"/>
<organism evidence="7 8">
    <name type="scientific">Chitinophaga niabensis</name>
    <dbReference type="NCBI Taxonomy" id="536979"/>
    <lineage>
        <taxon>Bacteria</taxon>
        <taxon>Pseudomonadati</taxon>
        <taxon>Bacteroidota</taxon>
        <taxon>Chitinophagia</taxon>
        <taxon>Chitinophagales</taxon>
        <taxon>Chitinophagaceae</taxon>
        <taxon>Chitinophaga</taxon>
    </lineage>
</organism>
<evidence type="ECO:0000313" key="7">
    <source>
        <dbReference type="EMBL" id="SIN65618.1"/>
    </source>
</evidence>
<dbReference type="Proteomes" id="UP000185003">
    <property type="component" value="Unassembled WGS sequence"/>
</dbReference>
<feature type="domain" description="RNA polymerase sigma factor 70 region 4 type 2" evidence="6">
    <location>
        <begin position="114"/>
        <end position="164"/>
    </location>
</feature>
<dbReference type="EMBL" id="FSRA01000001">
    <property type="protein sequence ID" value="SIN65618.1"/>
    <property type="molecule type" value="Genomic_DNA"/>
</dbReference>
<keyword evidence="3" id="KW-0731">Sigma factor</keyword>
<dbReference type="GO" id="GO:0003677">
    <property type="term" value="F:DNA binding"/>
    <property type="evidence" value="ECO:0007669"/>
    <property type="project" value="InterPro"/>
</dbReference>
<protein>
    <submittedName>
        <fullName evidence="7">RNA polymerase sigma-70 factor, ECF subfamily</fullName>
    </submittedName>
</protein>
<dbReference type="Pfam" id="PF08281">
    <property type="entry name" value="Sigma70_r4_2"/>
    <property type="match status" value="1"/>
</dbReference>
<dbReference type="InterPro" id="IPR014284">
    <property type="entry name" value="RNA_pol_sigma-70_dom"/>
</dbReference>
<feature type="domain" description="RNA polymerase sigma-70 region 2" evidence="5">
    <location>
        <begin position="20"/>
        <end position="83"/>
    </location>
</feature>
<evidence type="ECO:0000256" key="3">
    <source>
        <dbReference type="ARBA" id="ARBA00023082"/>
    </source>
</evidence>
<dbReference type="InterPro" id="IPR013324">
    <property type="entry name" value="RNA_pol_sigma_r3/r4-like"/>
</dbReference>
<dbReference type="InterPro" id="IPR036388">
    <property type="entry name" value="WH-like_DNA-bd_sf"/>
</dbReference>
<accession>A0A1N6D476</accession>
<evidence type="ECO:0000256" key="1">
    <source>
        <dbReference type="ARBA" id="ARBA00010641"/>
    </source>
</evidence>
<evidence type="ECO:0000256" key="4">
    <source>
        <dbReference type="ARBA" id="ARBA00023163"/>
    </source>
</evidence>
<dbReference type="AlphaFoldDB" id="A0A1N6D476"/>